<dbReference type="InterPro" id="IPR050428">
    <property type="entry name" value="TCS_sensor_his_kinase"/>
</dbReference>
<comment type="subcellular location">
    <subcellularLocation>
        <location evidence="2">Cell membrane</location>
    </subcellularLocation>
</comment>
<dbReference type="Pfam" id="PF00512">
    <property type="entry name" value="HisKA"/>
    <property type="match status" value="1"/>
</dbReference>
<dbReference type="InterPro" id="IPR036097">
    <property type="entry name" value="HisK_dim/P_sf"/>
</dbReference>
<keyword evidence="8 12" id="KW-1133">Transmembrane helix</keyword>
<organism evidence="15 16">
    <name type="scientific">Nocardioides deserti</name>
    <dbReference type="NCBI Taxonomy" id="1588644"/>
    <lineage>
        <taxon>Bacteria</taxon>
        <taxon>Bacillati</taxon>
        <taxon>Actinomycetota</taxon>
        <taxon>Actinomycetes</taxon>
        <taxon>Propionibacteriales</taxon>
        <taxon>Nocardioidaceae</taxon>
        <taxon>Nocardioides</taxon>
    </lineage>
</organism>
<dbReference type="EMBL" id="JACMYC010000003">
    <property type="protein sequence ID" value="MBC2960182.1"/>
    <property type="molecule type" value="Genomic_DNA"/>
</dbReference>
<dbReference type="PROSITE" id="PS50109">
    <property type="entry name" value="HIS_KIN"/>
    <property type="match status" value="1"/>
</dbReference>
<evidence type="ECO:0000313" key="16">
    <source>
        <dbReference type="Proteomes" id="UP000604001"/>
    </source>
</evidence>
<evidence type="ECO:0000256" key="12">
    <source>
        <dbReference type="SAM" id="Phobius"/>
    </source>
</evidence>
<dbReference type="InterPro" id="IPR003594">
    <property type="entry name" value="HATPase_dom"/>
</dbReference>
<evidence type="ECO:0000256" key="4">
    <source>
        <dbReference type="ARBA" id="ARBA00022553"/>
    </source>
</evidence>
<feature type="region of interest" description="Disordered" evidence="11">
    <location>
        <begin position="1"/>
        <end position="21"/>
    </location>
</feature>
<sequence length="503" mass="54648">MNGVPPRVHPRAAPRTEPRARRPGFSVRARITATVAVLVLGALSAAGVIVYAVESQRVDAQTVEEVEQELDEFAVLEGDGTDPTTGEPFASIRDLLRLFLERNVPDDDEVLIAWAGDRPIYRFPREDELYRDPRFLEAVRPLVTTGGSTRIDTDQGPALVATQPVRQSTPAGEETGALVVVVYLAEDRGELLDTMRTYAVVATLLTILVVAAAAWQSGRLLAPIRVLRETADEIGESDLSRRIPEAGNDDITALTRTLNRMLDRLETSFADQRRFLDDAGHELRTPLTVLRGHLELVDATDAADVEETRALLLDEIDRMARLVGDLILLAKSDRPDFVLPTEVHLGELTEDVLAKVRGLGDRDWQLDGTADQVVRVDGQRLTQALLQLADNAVKHTRPGDLVALGSTCVPGPDGTAGELRLWVRDSGPGVPAADRQAVFERFGRSSVPDGDEGFGLGLSIVRAIVAAHGGTVTVTDDRPARPHGARFTITLPTTVEETPWPAS</sequence>
<evidence type="ECO:0000256" key="1">
    <source>
        <dbReference type="ARBA" id="ARBA00000085"/>
    </source>
</evidence>
<dbReference type="SMART" id="SM00388">
    <property type="entry name" value="HisKA"/>
    <property type="match status" value="1"/>
</dbReference>
<evidence type="ECO:0000256" key="10">
    <source>
        <dbReference type="ARBA" id="ARBA00023136"/>
    </source>
</evidence>
<dbReference type="InterPro" id="IPR005467">
    <property type="entry name" value="His_kinase_dom"/>
</dbReference>
<evidence type="ECO:0000256" key="6">
    <source>
        <dbReference type="ARBA" id="ARBA00022692"/>
    </source>
</evidence>
<keyword evidence="4" id="KW-0597">Phosphoprotein</keyword>
<keyword evidence="5" id="KW-0808">Transferase</keyword>
<evidence type="ECO:0000313" key="15">
    <source>
        <dbReference type="EMBL" id="MBC2960182.1"/>
    </source>
</evidence>
<evidence type="ECO:0000256" key="9">
    <source>
        <dbReference type="ARBA" id="ARBA00023012"/>
    </source>
</evidence>
<dbReference type="Gene3D" id="1.10.287.130">
    <property type="match status" value="1"/>
</dbReference>
<evidence type="ECO:0000259" key="14">
    <source>
        <dbReference type="PROSITE" id="PS50885"/>
    </source>
</evidence>
<evidence type="ECO:0000259" key="13">
    <source>
        <dbReference type="PROSITE" id="PS50109"/>
    </source>
</evidence>
<keyword evidence="7" id="KW-0418">Kinase</keyword>
<dbReference type="SMART" id="SM00304">
    <property type="entry name" value="HAMP"/>
    <property type="match status" value="1"/>
</dbReference>
<feature type="compositionally biased region" description="Low complexity" evidence="11">
    <location>
        <begin position="1"/>
        <end position="13"/>
    </location>
</feature>
<dbReference type="PRINTS" id="PR00344">
    <property type="entry name" value="BCTRLSENSOR"/>
</dbReference>
<dbReference type="Gene3D" id="6.10.340.10">
    <property type="match status" value="1"/>
</dbReference>
<dbReference type="SMART" id="SM00387">
    <property type="entry name" value="HATPase_c"/>
    <property type="match status" value="1"/>
</dbReference>
<dbReference type="SUPFAM" id="SSF47384">
    <property type="entry name" value="Homodimeric domain of signal transducing histidine kinase"/>
    <property type="match status" value="1"/>
</dbReference>
<evidence type="ECO:0000256" key="7">
    <source>
        <dbReference type="ARBA" id="ARBA00022777"/>
    </source>
</evidence>
<dbReference type="EC" id="2.7.13.3" evidence="3"/>
<keyword evidence="10 12" id="KW-0472">Membrane</keyword>
<dbReference type="CDD" id="cd00075">
    <property type="entry name" value="HATPase"/>
    <property type="match status" value="1"/>
</dbReference>
<comment type="catalytic activity">
    <reaction evidence="1">
        <text>ATP + protein L-histidine = ADP + protein N-phospho-L-histidine.</text>
        <dbReference type="EC" id="2.7.13.3"/>
    </reaction>
</comment>
<dbReference type="Pfam" id="PF00672">
    <property type="entry name" value="HAMP"/>
    <property type="match status" value="1"/>
</dbReference>
<dbReference type="InterPro" id="IPR003661">
    <property type="entry name" value="HisK_dim/P_dom"/>
</dbReference>
<dbReference type="InterPro" id="IPR003660">
    <property type="entry name" value="HAMP_dom"/>
</dbReference>
<evidence type="ECO:0000256" key="2">
    <source>
        <dbReference type="ARBA" id="ARBA00004236"/>
    </source>
</evidence>
<comment type="caution">
    <text evidence="15">The sequence shown here is derived from an EMBL/GenBank/DDBJ whole genome shotgun (WGS) entry which is preliminary data.</text>
</comment>
<feature type="transmembrane region" description="Helical" evidence="12">
    <location>
        <begin position="197"/>
        <end position="215"/>
    </location>
</feature>
<protein>
    <recommendedName>
        <fullName evidence="3">histidine kinase</fullName>
        <ecNumber evidence="3">2.7.13.3</ecNumber>
    </recommendedName>
</protein>
<reference evidence="15 16" key="1">
    <citation type="submission" date="2020-08" db="EMBL/GenBank/DDBJ databases">
        <title>novel species in genus Nocardioides.</title>
        <authorList>
            <person name="Zhang G."/>
        </authorList>
    </citation>
    <scope>NUCLEOTIDE SEQUENCE [LARGE SCALE GENOMIC DNA]</scope>
    <source>
        <strain evidence="15 16">SC8A-24</strain>
    </source>
</reference>
<dbReference type="InterPro" id="IPR036890">
    <property type="entry name" value="HATPase_C_sf"/>
</dbReference>
<dbReference type="PANTHER" id="PTHR45436:SF5">
    <property type="entry name" value="SENSOR HISTIDINE KINASE TRCS"/>
    <property type="match status" value="1"/>
</dbReference>
<name>A0ABR6U6X1_9ACTN</name>
<dbReference type="CDD" id="cd06225">
    <property type="entry name" value="HAMP"/>
    <property type="match status" value="1"/>
</dbReference>
<dbReference type="InterPro" id="IPR004358">
    <property type="entry name" value="Sig_transdc_His_kin-like_C"/>
</dbReference>
<dbReference type="PROSITE" id="PS50885">
    <property type="entry name" value="HAMP"/>
    <property type="match status" value="1"/>
</dbReference>
<accession>A0ABR6U6X1</accession>
<feature type="transmembrane region" description="Helical" evidence="12">
    <location>
        <begin position="31"/>
        <end position="53"/>
    </location>
</feature>
<evidence type="ECO:0000256" key="5">
    <source>
        <dbReference type="ARBA" id="ARBA00022679"/>
    </source>
</evidence>
<dbReference type="PANTHER" id="PTHR45436">
    <property type="entry name" value="SENSOR HISTIDINE KINASE YKOH"/>
    <property type="match status" value="1"/>
</dbReference>
<proteinExistence type="predicted"/>
<dbReference type="SUPFAM" id="SSF55874">
    <property type="entry name" value="ATPase domain of HSP90 chaperone/DNA topoisomerase II/histidine kinase"/>
    <property type="match status" value="1"/>
</dbReference>
<evidence type="ECO:0000256" key="3">
    <source>
        <dbReference type="ARBA" id="ARBA00012438"/>
    </source>
</evidence>
<keyword evidence="6 12" id="KW-0812">Transmembrane</keyword>
<evidence type="ECO:0000256" key="11">
    <source>
        <dbReference type="SAM" id="MobiDB-lite"/>
    </source>
</evidence>
<feature type="domain" description="HAMP" evidence="14">
    <location>
        <begin position="218"/>
        <end position="270"/>
    </location>
</feature>
<dbReference type="Proteomes" id="UP000604001">
    <property type="component" value="Unassembled WGS sequence"/>
</dbReference>
<dbReference type="Gene3D" id="3.30.565.10">
    <property type="entry name" value="Histidine kinase-like ATPase, C-terminal domain"/>
    <property type="match status" value="1"/>
</dbReference>
<keyword evidence="16" id="KW-1185">Reference proteome</keyword>
<gene>
    <name evidence="15" type="ORF">H7344_07725</name>
</gene>
<evidence type="ECO:0000256" key="8">
    <source>
        <dbReference type="ARBA" id="ARBA00022989"/>
    </source>
</evidence>
<feature type="domain" description="Histidine kinase" evidence="13">
    <location>
        <begin position="278"/>
        <end position="495"/>
    </location>
</feature>
<dbReference type="SUPFAM" id="SSF158472">
    <property type="entry name" value="HAMP domain-like"/>
    <property type="match status" value="1"/>
</dbReference>
<dbReference type="Pfam" id="PF02518">
    <property type="entry name" value="HATPase_c"/>
    <property type="match status" value="1"/>
</dbReference>
<keyword evidence="9" id="KW-0902">Two-component regulatory system</keyword>
<dbReference type="CDD" id="cd00082">
    <property type="entry name" value="HisKA"/>
    <property type="match status" value="1"/>
</dbReference>